<sequence length="234" mass="27169">MKKQFDIFKFLEEYEKFHCLWDKDSADFKIRAKRDSAEEYLLKTFNITTVKELRQKIRSIRCTYNQEVSKIKSSITTGSGLNTVYKPKLVWFEFANSFLKKTHQNKNETYTNLNDSTLCSSMIVDLNLSQIGFDAPNSATSLTTVNRSKPIKKNSNTLDKTLTNKDLLCVHDHFKLPVQQDDRFDIFGKNVAMKLRDLTKEQRIFAENIINEALFLGEMDTLTIDHKILGSPYN</sequence>
<organism evidence="2 4">
    <name type="scientific">Sipha flava</name>
    <name type="common">yellow sugarcane aphid</name>
    <dbReference type="NCBI Taxonomy" id="143950"/>
    <lineage>
        <taxon>Eukaryota</taxon>
        <taxon>Metazoa</taxon>
        <taxon>Ecdysozoa</taxon>
        <taxon>Arthropoda</taxon>
        <taxon>Hexapoda</taxon>
        <taxon>Insecta</taxon>
        <taxon>Pterygota</taxon>
        <taxon>Neoptera</taxon>
        <taxon>Paraneoptera</taxon>
        <taxon>Hemiptera</taxon>
        <taxon>Sternorrhyncha</taxon>
        <taxon>Aphidomorpha</taxon>
        <taxon>Aphidoidea</taxon>
        <taxon>Aphididae</taxon>
        <taxon>Sipha</taxon>
    </lineage>
</organism>
<gene>
    <name evidence="3 4" type="primary">LOC112689167</name>
</gene>
<dbReference type="PANTHER" id="PTHR21505">
    <property type="entry name" value="MADF DOMAIN-CONTAINING PROTEIN-RELATED"/>
    <property type="match status" value="1"/>
</dbReference>
<protein>
    <submittedName>
        <fullName evidence="3 4">Uncharacterized protein LOC112689167</fullName>
    </submittedName>
</protein>
<dbReference type="AlphaFoldDB" id="A0A8B8G7D5"/>
<dbReference type="Proteomes" id="UP000694846">
    <property type="component" value="Unplaced"/>
</dbReference>
<dbReference type="InterPro" id="IPR006578">
    <property type="entry name" value="MADF-dom"/>
</dbReference>
<evidence type="ECO:0000313" key="2">
    <source>
        <dbReference type="Proteomes" id="UP000694846"/>
    </source>
</evidence>
<evidence type="ECO:0000313" key="3">
    <source>
        <dbReference type="RefSeq" id="XP_025418510.1"/>
    </source>
</evidence>
<dbReference type="Pfam" id="PF10545">
    <property type="entry name" value="MADF_DNA_bdg"/>
    <property type="match status" value="1"/>
</dbReference>
<evidence type="ECO:0000259" key="1">
    <source>
        <dbReference type="PROSITE" id="PS51029"/>
    </source>
</evidence>
<accession>A0A8B8G7D5</accession>
<name>A0A8B8G7D5_9HEMI</name>
<dbReference type="PROSITE" id="PS51029">
    <property type="entry name" value="MADF"/>
    <property type="match status" value="1"/>
</dbReference>
<evidence type="ECO:0000313" key="4">
    <source>
        <dbReference type="RefSeq" id="XP_025418511.1"/>
    </source>
</evidence>
<proteinExistence type="predicted"/>
<feature type="domain" description="MADF" evidence="1">
    <location>
        <begin position="9"/>
        <end position="104"/>
    </location>
</feature>
<dbReference type="GeneID" id="112689167"/>
<keyword evidence="2" id="KW-1185">Reference proteome</keyword>
<reference evidence="3 4" key="1">
    <citation type="submission" date="2025-04" db="UniProtKB">
        <authorList>
            <consortium name="RefSeq"/>
        </authorList>
    </citation>
    <scope>IDENTIFICATION</scope>
    <source>
        <tissue evidence="3 4">Whole body</tissue>
    </source>
</reference>
<dbReference type="RefSeq" id="XP_025418510.1">
    <property type="nucleotide sequence ID" value="XM_025562725.1"/>
</dbReference>
<dbReference type="PANTHER" id="PTHR21505:SF8">
    <property type="entry name" value="DPT-YFP REPRESSOR BY OVEREXPRESSION, ISOFORM D-RELATED"/>
    <property type="match status" value="1"/>
</dbReference>
<dbReference type="OrthoDB" id="8190343at2759"/>
<dbReference type="RefSeq" id="XP_025418511.1">
    <property type="nucleotide sequence ID" value="XM_025562726.1"/>
</dbReference>